<reference evidence="2 3" key="1">
    <citation type="journal article" date="2019" name="Int. J. Syst. Evol. Microbiol.">
        <title>The Global Catalogue of Microorganisms (GCM) 10K type strain sequencing project: providing services to taxonomists for standard genome sequencing and annotation.</title>
        <authorList>
            <consortium name="The Broad Institute Genomics Platform"/>
            <consortium name="The Broad Institute Genome Sequencing Center for Infectious Disease"/>
            <person name="Wu L."/>
            <person name="Ma J."/>
        </authorList>
    </citation>
    <scope>NUCLEOTIDE SEQUENCE [LARGE SCALE GENOMIC DNA]</scope>
    <source>
        <strain evidence="2 3">JCM 15478</strain>
    </source>
</reference>
<dbReference type="Proteomes" id="UP001500016">
    <property type="component" value="Unassembled WGS sequence"/>
</dbReference>
<feature type="domain" description="Chorismate mutase" evidence="1">
    <location>
        <begin position="9"/>
        <end position="90"/>
    </location>
</feature>
<dbReference type="EMBL" id="BAAAPE010000007">
    <property type="protein sequence ID" value="GAA2075332.1"/>
    <property type="molecule type" value="Genomic_DNA"/>
</dbReference>
<dbReference type="SUPFAM" id="SSF48600">
    <property type="entry name" value="Chorismate mutase II"/>
    <property type="match status" value="1"/>
</dbReference>
<dbReference type="RefSeq" id="WP_344528017.1">
    <property type="nucleotide sequence ID" value="NZ_BAAAPE010000007.1"/>
</dbReference>
<dbReference type="InterPro" id="IPR002701">
    <property type="entry name" value="CM_II_prokaryot"/>
</dbReference>
<dbReference type="InterPro" id="IPR036263">
    <property type="entry name" value="Chorismate_II_sf"/>
</dbReference>
<dbReference type="Gene3D" id="1.20.59.10">
    <property type="entry name" value="Chorismate mutase"/>
    <property type="match status" value="1"/>
</dbReference>
<dbReference type="SMART" id="SM00830">
    <property type="entry name" value="CM_2"/>
    <property type="match status" value="1"/>
</dbReference>
<protein>
    <recommendedName>
        <fullName evidence="1">Chorismate mutase domain-containing protein</fullName>
    </recommendedName>
</protein>
<evidence type="ECO:0000313" key="3">
    <source>
        <dbReference type="Proteomes" id="UP001500016"/>
    </source>
</evidence>
<evidence type="ECO:0000313" key="2">
    <source>
        <dbReference type="EMBL" id="GAA2075332.1"/>
    </source>
</evidence>
<name>A0ABN2VWP9_9ACTN</name>
<comment type="caution">
    <text evidence="2">The sequence shown here is derived from an EMBL/GenBank/DDBJ whole genome shotgun (WGS) entry which is preliminary data.</text>
</comment>
<sequence>MDTQTDPRAEAETVISGERARIDQLDARILGLVRERVEISARIQEARIASGGRRVHLAREKEILDRYRAELGRPGTELAMTLLGLCRGQR</sequence>
<accession>A0ABN2VWP9</accession>
<proteinExistence type="predicted"/>
<keyword evidence="3" id="KW-1185">Reference proteome</keyword>
<dbReference type="PROSITE" id="PS51168">
    <property type="entry name" value="CHORISMATE_MUT_2"/>
    <property type="match status" value="1"/>
</dbReference>
<evidence type="ECO:0000259" key="1">
    <source>
        <dbReference type="PROSITE" id="PS51168"/>
    </source>
</evidence>
<dbReference type="NCBIfam" id="NF005894">
    <property type="entry name" value="PRK07857.1"/>
    <property type="match status" value="1"/>
</dbReference>
<dbReference type="Pfam" id="PF01817">
    <property type="entry name" value="CM_2"/>
    <property type="match status" value="1"/>
</dbReference>
<dbReference type="NCBIfam" id="TIGR01808">
    <property type="entry name" value="CM_M_hiGC-arch"/>
    <property type="match status" value="1"/>
</dbReference>
<gene>
    <name evidence="2" type="ORF">GCM10009801_29930</name>
</gene>
<dbReference type="InterPro" id="IPR010958">
    <property type="entry name" value="Chorismate_mutase_highGC-bac"/>
</dbReference>
<organism evidence="2 3">
    <name type="scientific">Streptomyces albiaxialis</name>
    <dbReference type="NCBI Taxonomy" id="329523"/>
    <lineage>
        <taxon>Bacteria</taxon>
        <taxon>Bacillati</taxon>
        <taxon>Actinomycetota</taxon>
        <taxon>Actinomycetes</taxon>
        <taxon>Kitasatosporales</taxon>
        <taxon>Streptomycetaceae</taxon>
        <taxon>Streptomyces</taxon>
    </lineage>
</organism>
<dbReference type="InterPro" id="IPR036979">
    <property type="entry name" value="CM_dom_sf"/>
</dbReference>